<name>A0A1W9NY18_UNCC3</name>
<gene>
    <name evidence="2" type="ORF">B5M47_02370</name>
</gene>
<feature type="transmembrane region" description="Helical" evidence="1">
    <location>
        <begin position="6"/>
        <end position="29"/>
    </location>
</feature>
<accession>A0A1W9NY18</accession>
<feature type="transmembrane region" description="Helical" evidence="1">
    <location>
        <begin position="481"/>
        <end position="498"/>
    </location>
</feature>
<feature type="transmembrane region" description="Helical" evidence="1">
    <location>
        <begin position="510"/>
        <end position="531"/>
    </location>
</feature>
<feature type="transmembrane region" description="Helical" evidence="1">
    <location>
        <begin position="229"/>
        <end position="249"/>
    </location>
</feature>
<feature type="transmembrane region" description="Helical" evidence="1">
    <location>
        <begin position="303"/>
        <end position="321"/>
    </location>
</feature>
<feature type="transmembrane region" description="Helical" evidence="1">
    <location>
        <begin position="455"/>
        <end position="475"/>
    </location>
</feature>
<comment type="caution">
    <text evidence="2">The sequence shown here is derived from an EMBL/GenBank/DDBJ whole genome shotgun (WGS) entry which is preliminary data.</text>
</comment>
<feature type="transmembrane region" description="Helical" evidence="1">
    <location>
        <begin position="74"/>
        <end position="91"/>
    </location>
</feature>
<feature type="transmembrane region" description="Helical" evidence="1">
    <location>
        <begin position="341"/>
        <end position="360"/>
    </location>
</feature>
<feature type="transmembrane region" description="Helical" evidence="1">
    <location>
        <begin position="41"/>
        <end position="62"/>
    </location>
</feature>
<sequence length="669" mass="77024">MIKFYHMIIIILYALTSAALGAVILNRALPCIKSSFLKLSFSWFLGQYVSTWAIYFLCLILVKFTTGVLAKASLLYFSLLAITLASLLIRRKSNFSWNKLKAGIIVRLSQPLIRWKLSTAALCLLFSILLFKNQLILNNGGEIYTSPVYWDFRWHAPLIQNFVLGDNFPPQNESFSNFPHTYHFFWGILTAIHSSLGLNLVPAVNFVSITSFFVLLMGIIGLGEEIFTSFRTGATAALLFVTSSSLHFLNLFSRQQRVGLAAAVKNIILNQEHPYFYALAKPETFGYNGNMFNLFYFVAERQLIIGAIFLIFAVVLLFYRQRLAHFTCLIWGIVLGLFFEWHLFISIMVLSAIIFLFVFGRNRLKPLLILLGFIIPFAYFSFYFRSLAKSDWFYPDVLDFPKINLNYPTNLPYYQFSLLNAAGYYLYGYGFKLIFIFLGYIYLLRAKNKSASHLLFSFLPTFLLVNTVQLSPLSIYDNHKWLRPLNIIFDLITAFVLFKILNGKGLWRKLLFFLAIILLTINGIVELIPYFNTKPTQYFGDLNSPLTAAIATQTPPQSSFLTQHQKEVHLAGRKVFLSDEVGGRNRPYTPWLNREKREKIIANIYSSQDIESFCQLITRNHIDYVEFDEQSTPPIYQKLKNANFKQFRVVDKMNTPLVFVSTHNSCAQK</sequence>
<organism evidence="2 3">
    <name type="scientific">candidate division CPR3 bacterium 4484_211</name>
    <dbReference type="NCBI Taxonomy" id="1968527"/>
    <lineage>
        <taxon>Bacteria</taxon>
        <taxon>Bacteria division CPR3</taxon>
    </lineage>
</organism>
<evidence type="ECO:0000313" key="3">
    <source>
        <dbReference type="Proteomes" id="UP000192520"/>
    </source>
</evidence>
<feature type="transmembrane region" description="Helical" evidence="1">
    <location>
        <begin position="206"/>
        <end position="223"/>
    </location>
</feature>
<evidence type="ECO:0000256" key="1">
    <source>
        <dbReference type="SAM" id="Phobius"/>
    </source>
</evidence>
<protein>
    <recommendedName>
        <fullName evidence="4">Glycosyltransferase RgtA/B/C/D-like domain-containing protein</fullName>
    </recommendedName>
</protein>
<evidence type="ECO:0000313" key="2">
    <source>
        <dbReference type="EMBL" id="OQX50984.1"/>
    </source>
</evidence>
<dbReference type="AlphaFoldDB" id="A0A1W9NY18"/>
<reference evidence="3" key="1">
    <citation type="submission" date="2017-03" db="EMBL/GenBank/DDBJ databases">
        <title>Novel pathways for hydrocarbon cycling and metabolic interdependencies in hydrothermal sediment communities.</title>
        <authorList>
            <person name="Dombrowski N."/>
            <person name="Seitz K."/>
            <person name="Teske A."/>
            <person name="Baker B."/>
        </authorList>
    </citation>
    <scope>NUCLEOTIDE SEQUENCE [LARGE SCALE GENOMIC DNA]</scope>
</reference>
<feature type="transmembrane region" description="Helical" evidence="1">
    <location>
        <begin position="367"/>
        <end position="384"/>
    </location>
</feature>
<evidence type="ECO:0008006" key="4">
    <source>
        <dbReference type="Google" id="ProtNLM"/>
    </source>
</evidence>
<dbReference type="Proteomes" id="UP000192520">
    <property type="component" value="Unassembled WGS sequence"/>
</dbReference>
<proteinExistence type="predicted"/>
<keyword evidence="1" id="KW-0472">Membrane</keyword>
<keyword evidence="1" id="KW-1133">Transmembrane helix</keyword>
<dbReference type="EMBL" id="MZGJ01000011">
    <property type="protein sequence ID" value="OQX50984.1"/>
    <property type="molecule type" value="Genomic_DNA"/>
</dbReference>
<keyword evidence="1" id="KW-0812">Transmembrane</keyword>
<feature type="transmembrane region" description="Helical" evidence="1">
    <location>
        <begin position="424"/>
        <end position="443"/>
    </location>
</feature>